<comment type="caution">
    <text evidence="1">The sequence shown here is derived from an EMBL/GenBank/DDBJ whole genome shotgun (WGS) entry which is preliminary data.</text>
</comment>
<name>A0A0F9R0L9_9ZZZZ</name>
<evidence type="ECO:0000313" key="1">
    <source>
        <dbReference type="EMBL" id="KKN42702.1"/>
    </source>
</evidence>
<sequence length="99" mass="11692">MPKTTITDFEDEITAKKDVFYEAFEDILLLQEDEIAETPAFQRRINHLTKTAGDFFSLFDRFLSEYRMGYFDSNKNIQTIKIDSTVNNLNTILTYWGLY</sequence>
<protein>
    <submittedName>
        <fullName evidence="1">Uncharacterized protein</fullName>
    </submittedName>
</protein>
<gene>
    <name evidence="1" type="ORF">LCGC14_0710510</name>
</gene>
<dbReference type="EMBL" id="LAZR01001562">
    <property type="protein sequence ID" value="KKN42702.1"/>
    <property type="molecule type" value="Genomic_DNA"/>
</dbReference>
<proteinExistence type="predicted"/>
<organism evidence="1">
    <name type="scientific">marine sediment metagenome</name>
    <dbReference type="NCBI Taxonomy" id="412755"/>
    <lineage>
        <taxon>unclassified sequences</taxon>
        <taxon>metagenomes</taxon>
        <taxon>ecological metagenomes</taxon>
    </lineage>
</organism>
<dbReference type="AlphaFoldDB" id="A0A0F9R0L9"/>
<reference evidence="1" key="1">
    <citation type="journal article" date="2015" name="Nature">
        <title>Complex archaea that bridge the gap between prokaryotes and eukaryotes.</title>
        <authorList>
            <person name="Spang A."/>
            <person name="Saw J.H."/>
            <person name="Jorgensen S.L."/>
            <person name="Zaremba-Niedzwiedzka K."/>
            <person name="Martijn J."/>
            <person name="Lind A.E."/>
            <person name="van Eijk R."/>
            <person name="Schleper C."/>
            <person name="Guy L."/>
            <person name="Ettema T.J."/>
        </authorList>
    </citation>
    <scope>NUCLEOTIDE SEQUENCE</scope>
</reference>
<accession>A0A0F9R0L9</accession>